<sequence>MPRGPLEGMTFSADPSASPDVPILSRLLGMLSLLRTDSCELCGETSFLQDELGGFCGPCVEDILSAPGPFLLESSPRVWAAREYSGEMVQAIRVLKNPGHRKAAPVLADLLLRPLYRKLQESWMTEDDLVVVPVPASPAGRRSRGFDQARLLGRALSSREALLVKRSRGRAQKVLSREERRENAGSHFSPSRRIPPEAVPRRVVLVDDVVTTGATIGRCGKILQELGVEEWGALLLAVRL</sequence>
<feature type="compositionally biased region" description="Basic and acidic residues" evidence="1">
    <location>
        <begin position="175"/>
        <end position="184"/>
    </location>
</feature>
<evidence type="ECO:0000313" key="2">
    <source>
        <dbReference type="EMBL" id="POQ98241.1"/>
    </source>
</evidence>
<dbReference type="SUPFAM" id="SSF53271">
    <property type="entry name" value="PRTase-like"/>
    <property type="match status" value="1"/>
</dbReference>
<proteinExistence type="predicted"/>
<dbReference type="Proteomes" id="UP000237350">
    <property type="component" value="Unassembled WGS sequence"/>
</dbReference>
<evidence type="ECO:0000256" key="1">
    <source>
        <dbReference type="SAM" id="MobiDB-lite"/>
    </source>
</evidence>
<gene>
    <name evidence="2" type="ORF">AU468_14110</name>
</gene>
<dbReference type="InterPro" id="IPR029057">
    <property type="entry name" value="PRTase-like"/>
</dbReference>
<dbReference type="PANTHER" id="PTHR47505:SF1">
    <property type="entry name" value="DNA UTILIZATION PROTEIN YHGH"/>
    <property type="match status" value="1"/>
</dbReference>
<dbReference type="EMBL" id="LPWH01000126">
    <property type="protein sequence ID" value="POQ98241.1"/>
    <property type="molecule type" value="Genomic_DNA"/>
</dbReference>
<dbReference type="AlphaFoldDB" id="A0A2S4JFD7"/>
<evidence type="ECO:0000313" key="3">
    <source>
        <dbReference type="Proteomes" id="UP000237350"/>
    </source>
</evidence>
<dbReference type="InterPro" id="IPR051910">
    <property type="entry name" value="ComF/GntX_DNA_util-trans"/>
</dbReference>
<dbReference type="Gene3D" id="3.40.50.2020">
    <property type="match status" value="1"/>
</dbReference>
<keyword evidence="3" id="KW-1185">Reference proteome</keyword>
<organism evidence="2 3">
    <name type="scientific">Alkalispirochaeta sphaeroplastigenens</name>
    <dbReference type="NCBI Taxonomy" id="1187066"/>
    <lineage>
        <taxon>Bacteria</taxon>
        <taxon>Pseudomonadati</taxon>
        <taxon>Spirochaetota</taxon>
        <taxon>Spirochaetia</taxon>
        <taxon>Spirochaetales</taxon>
        <taxon>Spirochaetaceae</taxon>
        <taxon>Alkalispirochaeta</taxon>
    </lineage>
</organism>
<evidence type="ECO:0008006" key="4">
    <source>
        <dbReference type="Google" id="ProtNLM"/>
    </source>
</evidence>
<protein>
    <recommendedName>
        <fullName evidence="4">Phosphoribosyltransferase domain-containing protein</fullName>
    </recommendedName>
</protein>
<comment type="caution">
    <text evidence="2">The sequence shown here is derived from an EMBL/GenBank/DDBJ whole genome shotgun (WGS) entry which is preliminary data.</text>
</comment>
<dbReference type="PANTHER" id="PTHR47505">
    <property type="entry name" value="DNA UTILIZATION PROTEIN YHGH"/>
    <property type="match status" value="1"/>
</dbReference>
<reference evidence="3" key="1">
    <citation type="submission" date="2015-12" db="EMBL/GenBank/DDBJ databases">
        <authorList>
            <person name="Lodha T.D."/>
            <person name="Chintalapati S."/>
            <person name="Chintalapati V.R."/>
            <person name="Sravanthi T."/>
        </authorList>
    </citation>
    <scope>NUCLEOTIDE SEQUENCE [LARGE SCALE GENOMIC DNA]</scope>
    <source>
        <strain evidence="3">JC133</strain>
    </source>
</reference>
<name>A0A2S4JFD7_9SPIO</name>
<feature type="region of interest" description="Disordered" evidence="1">
    <location>
        <begin position="174"/>
        <end position="194"/>
    </location>
</feature>
<accession>A0A2S4JFD7</accession>